<keyword evidence="2" id="KW-1185">Reference proteome</keyword>
<gene>
    <name evidence="1" type="ORF">OS493_006927</name>
</gene>
<evidence type="ECO:0000313" key="1">
    <source>
        <dbReference type="EMBL" id="KAJ7386893.1"/>
    </source>
</evidence>
<proteinExistence type="predicted"/>
<evidence type="ECO:0000313" key="2">
    <source>
        <dbReference type="Proteomes" id="UP001163046"/>
    </source>
</evidence>
<protein>
    <submittedName>
        <fullName evidence="1">Uncharacterized protein</fullName>
    </submittedName>
</protein>
<dbReference type="Proteomes" id="UP001163046">
    <property type="component" value="Unassembled WGS sequence"/>
</dbReference>
<organism evidence="1 2">
    <name type="scientific">Desmophyllum pertusum</name>
    <dbReference type="NCBI Taxonomy" id="174260"/>
    <lineage>
        <taxon>Eukaryota</taxon>
        <taxon>Metazoa</taxon>
        <taxon>Cnidaria</taxon>
        <taxon>Anthozoa</taxon>
        <taxon>Hexacorallia</taxon>
        <taxon>Scleractinia</taxon>
        <taxon>Caryophylliina</taxon>
        <taxon>Caryophylliidae</taxon>
        <taxon>Desmophyllum</taxon>
    </lineage>
</organism>
<sequence>MAGFQHGELPFILKQITIAPVKDGIPHTLTFNTKFLLSQPPRAMQTYNYQARAIHGISIDHPGIPYSLRQEAVSTAVKESMFGLLQYLPAAYQDNPRVLLLTKGSEKVLLFESLIPAQDILVNCIVRDLSDYGCPLAHRLLGLRCSTTIMAVKFCAWFKGCYGCVLGPNVCLDLPQVVFFERNRATCDNDRGTSTKGKNNIGKGF</sequence>
<reference evidence="1" key="1">
    <citation type="submission" date="2023-01" db="EMBL/GenBank/DDBJ databases">
        <title>Genome assembly of the deep-sea coral Lophelia pertusa.</title>
        <authorList>
            <person name="Herrera S."/>
            <person name="Cordes E."/>
        </authorList>
    </citation>
    <scope>NUCLEOTIDE SEQUENCE</scope>
    <source>
        <strain evidence="1">USNM1676648</strain>
        <tissue evidence="1">Polyp</tissue>
    </source>
</reference>
<dbReference type="AlphaFoldDB" id="A0A9X0D5Y1"/>
<name>A0A9X0D5Y1_9CNID</name>
<dbReference type="EMBL" id="MU825875">
    <property type="protein sequence ID" value="KAJ7386893.1"/>
    <property type="molecule type" value="Genomic_DNA"/>
</dbReference>
<accession>A0A9X0D5Y1</accession>
<comment type="caution">
    <text evidence="1">The sequence shown here is derived from an EMBL/GenBank/DDBJ whole genome shotgun (WGS) entry which is preliminary data.</text>
</comment>